<dbReference type="EMBL" id="CP041239">
    <property type="protein sequence ID" value="QLL64016.1"/>
    <property type="molecule type" value="Genomic_DNA"/>
</dbReference>
<evidence type="ECO:0000313" key="1">
    <source>
        <dbReference type="EMBL" id="QLL64016.1"/>
    </source>
</evidence>
<dbReference type="Proteomes" id="UP000510721">
    <property type="component" value="Plasmid pEmeITTGR7a"/>
</dbReference>
<organism evidence="1 2">
    <name type="scientific">Sinorhizobium mexicanum</name>
    <dbReference type="NCBI Taxonomy" id="375549"/>
    <lineage>
        <taxon>Bacteria</taxon>
        <taxon>Pseudomonadati</taxon>
        <taxon>Pseudomonadota</taxon>
        <taxon>Alphaproteobacteria</taxon>
        <taxon>Hyphomicrobiales</taxon>
        <taxon>Rhizobiaceae</taxon>
        <taxon>Sinorhizobium/Ensifer group</taxon>
        <taxon>Sinorhizobium</taxon>
    </lineage>
</organism>
<dbReference type="Gene3D" id="3.30.310.70">
    <property type="entry name" value="TT1751-like domain"/>
    <property type="match status" value="1"/>
</dbReference>
<keyword evidence="2" id="KW-1185">Reference proteome</keyword>
<dbReference type="InterPro" id="IPR035923">
    <property type="entry name" value="TT1751-like_sf"/>
</dbReference>
<evidence type="ECO:0000313" key="2">
    <source>
        <dbReference type="Proteomes" id="UP000510721"/>
    </source>
</evidence>
<geneLocation type="plasmid" evidence="2">
    <name>pemeittgr7a</name>
</geneLocation>
<dbReference type="Pfam" id="PF03625">
    <property type="entry name" value="DUF302"/>
    <property type="match status" value="1"/>
</dbReference>
<name>A0A859QU39_9HYPH</name>
<dbReference type="PANTHER" id="PTHR38342">
    <property type="entry name" value="SLR5037 PROTEIN"/>
    <property type="match status" value="1"/>
</dbReference>
<dbReference type="KEGG" id="emx:FKV68_21345"/>
<gene>
    <name evidence="1" type="ORF">FKV68_21345</name>
</gene>
<dbReference type="CDD" id="cd14797">
    <property type="entry name" value="DUF302"/>
    <property type="match status" value="1"/>
</dbReference>
<protein>
    <submittedName>
        <fullName evidence="1">DUF302 domain-containing protein</fullName>
    </submittedName>
</protein>
<dbReference type="RefSeq" id="WP_180941899.1">
    <property type="nucleotide sequence ID" value="NZ_CP041239.1"/>
</dbReference>
<reference evidence="1 2" key="1">
    <citation type="submission" date="2019-06" db="EMBL/GenBank/DDBJ databases">
        <title>Complete genome sequence of Ensifer mexicanus ITTG R7 isolated from nodules of Acacia angustissima (Mill.) Kuntze.</title>
        <authorList>
            <person name="Rincon-Rosales R."/>
            <person name="Rogel M.A."/>
            <person name="Guerrero G."/>
            <person name="Rincon-Molina C.I."/>
            <person name="Lopez-Lopez A."/>
            <person name="Martinez-Romero E."/>
        </authorList>
    </citation>
    <scope>NUCLEOTIDE SEQUENCE [LARGE SCALE GENOMIC DNA]</scope>
    <source>
        <strain evidence="1 2">ITTG R7</strain>
        <plasmid evidence="2">pemeittgr7a</plasmid>
    </source>
</reference>
<proteinExistence type="predicted"/>
<dbReference type="PANTHER" id="PTHR38342:SF2">
    <property type="entry name" value="INNER MEMBRANE OR EXPORTED"/>
    <property type="match status" value="1"/>
</dbReference>
<dbReference type="SUPFAM" id="SSF103247">
    <property type="entry name" value="TT1751-like"/>
    <property type="match status" value="1"/>
</dbReference>
<dbReference type="AlphaFoldDB" id="A0A859QU39"/>
<sequence>MVPSDLENGIASHLSFEQTLARLLHGITRRHLKIFATIDFAADAGSVGMDLRPTAIIIFGNPTIGTHLLQDVQTSALDLPLKVLVYQDSRGEIWITHIDPVTIAERHGLGPEARQAAALMRQLLIELAAEAASR</sequence>
<dbReference type="InterPro" id="IPR005180">
    <property type="entry name" value="DUF302"/>
</dbReference>
<accession>A0A859QU39</accession>
<keyword evidence="1" id="KW-0614">Plasmid</keyword>